<dbReference type="InterPro" id="IPR021333">
    <property type="entry name" value="DUF2946"/>
</dbReference>
<reference evidence="2 3" key="1">
    <citation type="submission" date="2023-12" db="EMBL/GenBank/DDBJ databases">
        <title>Denitrificimonas halotolerans sp. nov.,a novel species isolated from landfill leachate.</title>
        <authorList>
            <person name="Wang S."/>
        </authorList>
    </citation>
    <scope>NUCLEOTIDE SEQUENCE [LARGE SCALE GENOMIC DNA]</scope>
    <source>
        <strain evidence="2 3">JX-1</strain>
    </source>
</reference>
<keyword evidence="3" id="KW-1185">Reference proteome</keyword>
<feature type="transmembrane region" description="Helical" evidence="1">
    <location>
        <begin position="101"/>
        <end position="119"/>
    </location>
</feature>
<evidence type="ECO:0000313" key="3">
    <source>
        <dbReference type="Proteomes" id="UP001294570"/>
    </source>
</evidence>
<organism evidence="2 3">
    <name type="scientific">Denitrificimonas halotolerans</name>
    <dbReference type="NCBI Taxonomy" id="3098930"/>
    <lineage>
        <taxon>Bacteria</taxon>
        <taxon>Pseudomonadati</taxon>
        <taxon>Pseudomonadota</taxon>
        <taxon>Gammaproteobacteria</taxon>
        <taxon>Pseudomonadales</taxon>
        <taxon>Pseudomonadaceae</taxon>
        <taxon>Denitrificimonas</taxon>
    </lineage>
</organism>
<gene>
    <name evidence="2" type="ORF">TOI97_08280</name>
</gene>
<name>A0ABU5GRF3_9GAMM</name>
<dbReference type="EMBL" id="JAXIVU010000010">
    <property type="protein sequence ID" value="MDY7219561.1"/>
    <property type="molecule type" value="Genomic_DNA"/>
</dbReference>
<dbReference type="RefSeq" id="WP_321553655.1">
    <property type="nucleotide sequence ID" value="NZ_JAXIVU010000010.1"/>
</dbReference>
<dbReference type="Proteomes" id="UP001294570">
    <property type="component" value="Unassembled WGS sequence"/>
</dbReference>
<dbReference type="Pfam" id="PF11162">
    <property type="entry name" value="DUF2946"/>
    <property type="match status" value="1"/>
</dbReference>
<proteinExistence type="predicted"/>
<keyword evidence="1" id="KW-1133">Transmembrane helix</keyword>
<sequence length="147" mass="16566">MVKQNPNNAWAVWLGFFAMLLIHIGPLISGIQALQQEYDSFVMSTESKQTADAQHLGEYESVHSLDYHAFMGHRSALEGVPQWIRDLEMCGYCDLLTVNPLLSLVFLCMLAIPPVMHWSTALPRFVRIQAAAHSLHYSRAPPIALFN</sequence>
<evidence type="ECO:0000256" key="1">
    <source>
        <dbReference type="SAM" id="Phobius"/>
    </source>
</evidence>
<protein>
    <submittedName>
        <fullName evidence="2">DUF2946 domain-containing protein</fullName>
    </submittedName>
</protein>
<feature type="transmembrane region" description="Helical" evidence="1">
    <location>
        <begin position="12"/>
        <end position="34"/>
    </location>
</feature>
<comment type="caution">
    <text evidence="2">The sequence shown here is derived from an EMBL/GenBank/DDBJ whole genome shotgun (WGS) entry which is preliminary data.</text>
</comment>
<evidence type="ECO:0000313" key="2">
    <source>
        <dbReference type="EMBL" id="MDY7219561.1"/>
    </source>
</evidence>
<keyword evidence="1" id="KW-0472">Membrane</keyword>
<accession>A0ABU5GRF3</accession>
<keyword evidence="1" id="KW-0812">Transmembrane</keyword>